<dbReference type="AlphaFoldDB" id="A0A5K7YK53"/>
<dbReference type="Gene3D" id="3.40.50.300">
    <property type="entry name" value="P-loop containing nucleotide triphosphate hydrolases"/>
    <property type="match status" value="1"/>
</dbReference>
<dbReference type="InterPro" id="IPR045076">
    <property type="entry name" value="MutS"/>
</dbReference>
<keyword evidence="7 9" id="KW-0234">DNA repair</keyword>
<dbReference type="Pfam" id="PF05188">
    <property type="entry name" value="MutS_II"/>
    <property type="match status" value="1"/>
</dbReference>
<accession>A0A5K7YK53</accession>
<dbReference type="PANTHER" id="PTHR11361">
    <property type="entry name" value="DNA MISMATCH REPAIR PROTEIN MUTS FAMILY MEMBER"/>
    <property type="match status" value="1"/>
</dbReference>
<dbReference type="InterPro" id="IPR000432">
    <property type="entry name" value="DNA_mismatch_repair_MutS_C"/>
</dbReference>
<evidence type="ECO:0000256" key="4">
    <source>
        <dbReference type="ARBA" id="ARBA00022763"/>
    </source>
</evidence>
<evidence type="ECO:0000256" key="7">
    <source>
        <dbReference type="ARBA" id="ARBA00023204"/>
    </source>
</evidence>
<dbReference type="Pfam" id="PF05192">
    <property type="entry name" value="MutS_III"/>
    <property type="match status" value="1"/>
</dbReference>
<evidence type="ECO:0000313" key="12">
    <source>
        <dbReference type="EMBL" id="BBO67161.1"/>
    </source>
</evidence>
<evidence type="ECO:0000256" key="5">
    <source>
        <dbReference type="ARBA" id="ARBA00022840"/>
    </source>
</evidence>
<dbReference type="Pfam" id="PF00488">
    <property type="entry name" value="MutS_V"/>
    <property type="match status" value="1"/>
</dbReference>
<protein>
    <recommendedName>
        <fullName evidence="2 9">DNA mismatch repair protein MutS</fullName>
    </recommendedName>
</protein>
<dbReference type="GO" id="GO:0003684">
    <property type="term" value="F:damaged DNA binding"/>
    <property type="evidence" value="ECO:0007669"/>
    <property type="project" value="UniProtKB-UniRule"/>
</dbReference>
<dbReference type="InterPro" id="IPR007861">
    <property type="entry name" value="DNA_mismatch_repair_MutS_clamp"/>
</dbReference>
<keyword evidence="4 9" id="KW-0227">DNA damage</keyword>
<dbReference type="SUPFAM" id="SSF55271">
    <property type="entry name" value="DNA repair protein MutS, domain I"/>
    <property type="match status" value="1"/>
</dbReference>
<dbReference type="SMART" id="SM00534">
    <property type="entry name" value="MUTSac"/>
    <property type="match status" value="1"/>
</dbReference>
<evidence type="ECO:0000256" key="10">
    <source>
        <dbReference type="RuleBase" id="RU003756"/>
    </source>
</evidence>
<dbReference type="NCBIfam" id="NF003810">
    <property type="entry name" value="PRK05399.1"/>
    <property type="match status" value="1"/>
</dbReference>
<keyword evidence="6 9" id="KW-0238">DNA-binding</keyword>
<dbReference type="InterPro" id="IPR007696">
    <property type="entry name" value="DNA_mismatch_repair_MutS_core"/>
</dbReference>
<comment type="function">
    <text evidence="8 9">This protein is involved in the repair of mismatches in DNA. It is possible that it carries out the mismatch recognition step. This protein has a weak ATPase activity.</text>
</comment>
<dbReference type="CDD" id="cd03284">
    <property type="entry name" value="ABC_MutS1"/>
    <property type="match status" value="1"/>
</dbReference>
<dbReference type="SUPFAM" id="SSF52540">
    <property type="entry name" value="P-loop containing nucleoside triphosphate hydrolases"/>
    <property type="match status" value="1"/>
</dbReference>
<dbReference type="FunFam" id="3.40.50.300:FF:000870">
    <property type="entry name" value="MutS protein homolog 4"/>
    <property type="match status" value="1"/>
</dbReference>
<dbReference type="SUPFAM" id="SSF48334">
    <property type="entry name" value="DNA repair protein MutS, domain III"/>
    <property type="match status" value="1"/>
</dbReference>
<dbReference type="InterPro" id="IPR036678">
    <property type="entry name" value="MutS_con_dom_sf"/>
</dbReference>
<dbReference type="GO" id="GO:0006298">
    <property type="term" value="P:mismatch repair"/>
    <property type="evidence" value="ECO:0007669"/>
    <property type="project" value="UniProtKB-UniRule"/>
</dbReference>
<dbReference type="PROSITE" id="PS00486">
    <property type="entry name" value="DNA_MISMATCH_REPAIR_2"/>
    <property type="match status" value="1"/>
</dbReference>
<feature type="domain" description="DNA mismatch repair proteins mutS family" evidence="11">
    <location>
        <begin position="695"/>
        <end position="711"/>
    </location>
</feature>
<dbReference type="Gene3D" id="3.40.1170.10">
    <property type="entry name" value="DNA repair protein MutS, domain I"/>
    <property type="match status" value="1"/>
</dbReference>
<dbReference type="Pfam" id="PF05190">
    <property type="entry name" value="MutS_IV"/>
    <property type="match status" value="1"/>
</dbReference>
<dbReference type="GO" id="GO:0030983">
    <property type="term" value="F:mismatched DNA binding"/>
    <property type="evidence" value="ECO:0007669"/>
    <property type="project" value="InterPro"/>
</dbReference>
<dbReference type="PANTHER" id="PTHR11361:SF34">
    <property type="entry name" value="DNA MISMATCH REPAIR PROTEIN MSH1, MITOCHONDRIAL"/>
    <property type="match status" value="1"/>
</dbReference>
<dbReference type="InterPro" id="IPR005748">
    <property type="entry name" value="DNA_mismatch_repair_MutS"/>
</dbReference>
<dbReference type="GO" id="GO:0005829">
    <property type="term" value="C:cytosol"/>
    <property type="evidence" value="ECO:0007669"/>
    <property type="project" value="TreeGrafter"/>
</dbReference>
<dbReference type="Gene3D" id="3.30.420.110">
    <property type="entry name" value="MutS, connector domain"/>
    <property type="match status" value="1"/>
</dbReference>
<keyword evidence="3 9" id="KW-0547">Nucleotide-binding</keyword>
<dbReference type="EMBL" id="AP021874">
    <property type="protein sequence ID" value="BBO67161.1"/>
    <property type="molecule type" value="Genomic_DNA"/>
</dbReference>
<dbReference type="InterPro" id="IPR017261">
    <property type="entry name" value="DNA_mismatch_repair_MutS/MSH"/>
</dbReference>
<dbReference type="OrthoDB" id="9802448at2"/>
<dbReference type="SMART" id="SM00533">
    <property type="entry name" value="MUTSd"/>
    <property type="match status" value="1"/>
</dbReference>
<gene>
    <name evidence="9 12" type="primary">mutS</name>
    <name evidence="12" type="ORF">DSCA_10910</name>
</gene>
<reference evidence="12 13" key="1">
    <citation type="submission" date="2019-11" db="EMBL/GenBank/DDBJ databases">
        <title>Comparative genomics of hydrocarbon-degrading Desulfosarcina strains.</title>
        <authorList>
            <person name="Watanabe M."/>
            <person name="Kojima H."/>
            <person name="Fukui M."/>
        </authorList>
    </citation>
    <scope>NUCLEOTIDE SEQUENCE [LARGE SCALE GENOMIC DNA]</scope>
    <source>
        <strain evidence="12 13">PL12</strain>
    </source>
</reference>
<dbReference type="KEGG" id="dalk:DSCA_10910"/>
<evidence type="ECO:0000256" key="6">
    <source>
        <dbReference type="ARBA" id="ARBA00023125"/>
    </source>
</evidence>
<keyword evidence="13" id="KW-1185">Reference proteome</keyword>
<dbReference type="FunFam" id="3.40.1170.10:FF:000001">
    <property type="entry name" value="DNA mismatch repair protein MutS"/>
    <property type="match status" value="1"/>
</dbReference>
<dbReference type="InterPro" id="IPR016151">
    <property type="entry name" value="DNA_mismatch_repair_MutS_N"/>
</dbReference>
<evidence type="ECO:0000256" key="3">
    <source>
        <dbReference type="ARBA" id="ARBA00022741"/>
    </source>
</evidence>
<dbReference type="Proteomes" id="UP000427906">
    <property type="component" value="Chromosome"/>
</dbReference>
<evidence type="ECO:0000313" key="13">
    <source>
        <dbReference type="Proteomes" id="UP000427906"/>
    </source>
</evidence>
<evidence type="ECO:0000256" key="1">
    <source>
        <dbReference type="ARBA" id="ARBA00006271"/>
    </source>
</evidence>
<comment type="similarity">
    <text evidence="1 9 10">Belongs to the DNA mismatch repair MutS family.</text>
</comment>
<dbReference type="GO" id="GO:0005524">
    <property type="term" value="F:ATP binding"/>
    <property type="evidence" value="ECO:0007669"/>
    <property type="project" value="UniProtKB-UniRule"/>
</dbReference>
<evidence type="ECO:0000256" key="2">
    <source>
        <dbReference type="ARBA" id="ARBA00021982"/>
    </source>
</evidence>
<name>A0A5K7YK53_9BACT</name>
<dbReference type="NCBIfam" id="TIGR01070">
    <property type="entry name" value="mutS1"/>
    <property type="match status" value="1"/>
</dbReference>
<dbReference type="GO" id="GO:0140664">
    <property type="term" value="F:ATP-dependent DNA damage sensor activity"/>
    <property type="evidence" value="ECO:0007669"/>
    <property type="project" value="InterPro"/>
</dbReference>
<evidence type="ECO:0000256" key="8">
    <source>
        <dbReference type="ARBA" id="ARBA00024647"/>
    </source>
</evidence>
<dbReference type="SUPFAM" id="SSF53150">
    <property type="entry name" value="DNA repair protein MutS, domain II"/>
    <property type="match status" value="1"/>
</dbReference>
<feature type="binding site" evidence="9">
    <location>
        <begin position="621"/>
        <end position="628"/>
    </location>
    <ligand>
        <name>ATP</name>
        <dbReference type="ChEBI" id="CHEBI:30616"/>
    </ligand>
</feature>
<dbReference type="Gene3D" id="1.10.1420.10">
    <property type="match status" value="2"/>
</dbReference>
<evidence type="ECO:0000256" key="9">
    <source>
        <dbReference type="HAMAP-Rule" id="MF_00096"/>
    </source>
</evidence>
<dbReference type="PIRSF" id="PIRSF037677">
    <property type="entry name" value="DNA_mis_repair_Msh6"/>
    <property type="match status" value="1"/>
</dbReference>
<dbReference type="Pfam" id="PF01624">
    <property type="entry name" value="MutS_I"/>
    <property type="match status" value="1"/>
</dbReference>
<dbReference type="HAMAP" id="MF_00096">
    <property type="entry name" value="MutS"/>
    <property type="match status" value="1"/>
</dbReference>
<dbReference type="InterPro" id="IPR027417">
    <property type="entry name" value="P-loop_NTPase"/>
</dbReference>
<sequence>MAPVKATPMMQQYLSIKERYPDVLLFYRMGDFFEMFFEDARLASRELEITLTSRNKNDDAPIPMCGVPYRAAQGYIARLIEKGYKVAICDQVEDPRAAKGLVKREVVRVVTPGMIIEDELLDEKANNFILAVSRHQQTTGLASLDISTGSFRLTETADVAAIIDEIRRVAPREILIPESLKADGAFASFFDAAPDYAVTVMQDRSFEYAGSRQRLLEQFDTLSLEGFGCASMKAGVGAAGALIHYVSETQRQKIEHLSAVQTYFLGKFLVVDDQSCRNLELSGNIRTGSRHGTLLGILDQTVTAMGGRLLAHWLRYPLLEPEAIQSRFDAVAEAGEQMQARRDLRERLKPVRDLERLGGKLSMGHGNARDLTALKGSIQALAGIFDTLSRFSVPLYAYDGDTAALDELAGLIDRAIREDAPPTITEGGMIRTGYDQELDELIRISRDGKGWLAELEAKERDATGINSLKVRFNKVFGYYIEVPRAHSQRVPDHYVRKQTLVNAERYITDDLKHFESRVLGAEDQRAAMEQDIFMALRDQVKAHHGGIQAIARFVARVDCLTTFAEVAQNNGYHRPDINTDGVIDIHDGRHPVVEQLITGERFVPNSIVMDNRENQVLIITGPNMAGKSTVLRQVALMTIMAQMGSFVPAQQANIGITDRIFTRVGALDNLSAGQSTFMVEMQETANIVNNATADSLVILDEIGRGTSTYDGLSIAWAVAEYLHGLNGTGTRTLFATHYHELTDLENQLDRVKNYNIAVKEWNDEIIFLRKLVKGGTNRSYGIQVARLAGIPEPVIRRSKKILARIEAGKHLAAGEKDEAGAGSGKKDGHVQLGLFSPAERKLVEAIQMLDVSRMTPLEALNTLNELQIKSQSVVY</sequence>
<organism evidence="12 13">
    <name type="scientific">Desulfosarcina alkanivorans</name>
    <dbReference type="NCBI Taxonomy" id="571177"/>
    <lineage>
        <taxon>Bacteria</taxon>
        <taxon>Pseudomonadati</taxon>
        <taxon>Thermodesulfobacteriota</taxon>
        <taxon>Desulfobacteria</taxon>
        <taxon>Desulfobacterales</taxon>
        <taxon>Desulfosarcinaceae</taxon>
        <taxon>Desulfosarcina</taxon>
    </lineage>
</organism>
<dbReference type="InterPro" id="IPR036187">
    <property type="entry name" value="DNA_mismatch_repair_MutS_sf"/>
</dbReference>
<dbReference type="InterPro" id="IPR007860">
    <property type="entry name" value="DNA_mmatch_repair_MutS_con_dom"/>
</dbReference>
<keyword evidence="5 9" id="KW-0067">ATP-binding</keyword>
<evidence type="ECO:0000259" key="11">
    <source>
        <dbReference type="PROSITE" id="PS00486"/>
    </source>
</evidence>
<dbReference type="InterPro" id="IPR007695">
    <property type="entry name" value="DNA_mismatch_repair_MutS-lik_N"/>
</dbReference>
<proteinExistence type="inferred from homology"/>